<dbReference type="RefSeq" id="WP_190302857.1">
    <property type="nucleotide sequence ID" value="NZ_JACOIJ010000041.1"/>
</dbReference>
<proteinExistence type="predicted"/>
<dbReference type="EMBL" id="JACOIJ010000041">
    <property type="protein sequence ID" value="MBD1430839.1"/>
    <property type="molecule type" value="Genomic_DNA"/>
</dbReference>
<evidence type="ECO:0000313" key="1">
    <source>
        <dbReference type="EMBL" id="MBD1430839.1"/>
    </source>
</evidence>
<protein>
    <submittedName>
        <fullName evidence="1">Uncharacterized protein</fullName>
    </submittedName>
</protein>
<gene>
    <name evidence="1" type="ORF">H8B04_14950</name>
</gene>
<evidence type="ECO:0000313" key="2">
    <source>
        <dbReference type="Proteomes" id="UP000651271"/>
    </source>
</evidence>
<name>A0ABR7YHN6_9SPHI</name>
<comment type="caution">
    <text evidence="1">The sequence shown here is derived from an EMBL/GenBank/DDBJ whole genome shotgun (WGS) entry which is preliminary data.</text>
</comment>
<accession>A0ABR7YHN6</accession>
<dbReference type="Proteomes" id="UP000651271">
    <property type="component" value="Unassembled WGS sequence"/>
</dbReference>
<reference evidence="1 2" key="1">
    <citation type="submission" date="2020-08" db="EMBL/GenBank/DDBJ databases">
        <title>Sphingobacterium sp. DN04309 isolated from aquaculture water.</title>
        <authorList>
            <person name="Zhang M."/>
        </authorList>
    </citation>
    <scope>NUCLEOTIDE SEQUENCE [LARGE SCALE GENOMIC DNA]</scope>
    <source>
        <strain evidence="1 2">DN04309</strain>
    </source>
</reference>
<keyword evidence="2" id="KW-1185">Reference proteome</keyword>
<sequence length="59" mass="6854">MKIKYYPPVFGEFEFYVEESICVGSTRLTFGGENPNDNVPTIMDDYELTDAFGWETEIF</sequence>
<organism evidence="1 2">
    <name type="scientific">Sphingobacterium litopenaei</name>
    <dbReference type="NCBI Taxonomy" id="2763500"/>
    <lineage>
        <taxon>Bacteria</taxon>
        <taxon>Pseudomonadati</taxon>
        <taxon>Bacteroidota</taxon>
        <taxon>Sphingobacteriia</taxon>
        <taxon>Sphingobacteriales</taxon>
        <taxon>Sphingobacteriaceae</taxon>
        <taxon>Sphingobacterium</taxon>
    </lineage>
</organism>